<feature type="region of interest" description="Disordered" evidence="1">
    <location>
        <begin position="274"/>
        <end position="314"/>
    </location>
</feature>
<proteinExistence type="predicted"/>
<dbReference type="RefSeq" id="WP_194447831.1">
    <property type="nucleotide sequence ID" value="NZ_CP063849.1"/>
</dbReference>
<protein>
    <submittedName>
        <fullName evidence="2">Uncharacterized protein</fullName>
    </submittedName>
</protein>
<dbReference type="KEGG" id="pfer:IRI77_25575"/>
<name>A0A7S7NM60_PALFE</name>
<feature type="region of interest" description="Disordered" evidence="1">
    <location>
        <begin position="1"/>
        <end position="45"/>
    </location>
</feature>
<dbReference type="AlphaFoldDB" id="A0A7S7NM60"/>
<keyword evidence="3" id="KW-1185">Reference proteome</keyword>
<organism evidence="2 3">
    <name type="scientific">Paludibaculum fermentans</name>
    <dbReference type="NCBI Taxonomy" id="1473598"/>
    <lineage>
        <taxon>Bacteria</taxon>
        <taxon>Pseudomonadati</taxon>
        <taxon>Acidobacteriota</taxon>
        <taxon>Terriglobia</taxon>
        <taxon>Bryobacterales</taxon>
        <taxon>Bryobacteraceae</taxon>
        <taxon>Paludibaculum</taxon>
    </lineage>
</organism>
<accession>A0A7S7NM60</accession>
<evidence type="ECO:0000313" key="3">
    <source>
        <dbReference type="Proteomes" id="UP000593892"/>
    </source>
</evidence>
<gene>
    <name evidence="2" type="ORF">IRI77_25575</name>
</gene>
<dbReference type="Proteomes" id="UP000593892">
    <property type="component" value="Chromosome"/>
</dbReference>
<sequence>MSASTAPATLSPRRLAANRDNARHSTGPRTEAGKRISSQNARKAPPCPIDFNLPRPFAVEWFQEALRRTAACPCEHARLLLINRCMLQAHEIRWRALERTLFDTACAEAGGDHEEAARFIAHQPSFVKGLKTYYHWIARRILHVERQLAAIAGSATAPATVKVMAAGSSFEATAVQPDGSFVISWNRTHLSGAPRPVPPVPPVPAVGPVRPVAPIRGRYRLYPHCPSGPLHLSTGLRPLAASRQSEAAPSIVRRGENRTQLPILIRETETAVVDRASSRPIEPNAASNGIRTTDVPKENEAVPACRGSPSHSVR</sequence>
<evidence type="ECO:0000256" key="1">
    <source>
        <dbReference type="SAM" id="MobiDB-lite"/>
    </source>
</evidence>
<reference evidence="2 3" key="1">
    <citation type="submission" date="2020-10" db="EMBL/GenBank/DDBJ databases">
        <title>Complete genome sequence of Paludibaculum fermentans P105T, a facultatively anaerobic acidobacterium capable of dissimilatory Fe(III) reduction.</title>
        <authorList>
            <person name="Dedysh S.N."/>
            <person name="Beletsky A.V."/>
            <person name="Kulichevskaya I.S."/>
            <person name="Mardanov A.V."/>
            <person name="Ravin N.V."/>
        </authorList>
    </citation>
    <scope>NUCLEOTIDE SEQUENCE [LARGE SCALE GENOMIC DNA]</scope>
    <source>
        <strain evidence="2 3">P105</strain>
    </source>
</reference>
<evidence type="ECO:0000313" key="2">
    <source>
        <dbReference type="EMBL" id="QOY86162.1"/>
    </source>
</evidence>
<dbReference type="EMBL" id="CP063849">
    <property type="protein sequence ID" value="QOY86162.1"/>
    <property type="molecule type" value="Genomic_DNA"/>
</dbReference>